<keyword evidence="5" id="KW-1185">Reference proteome</keyword>
<sequence>MLAYKCQWYGRNLVVIDRWYPSSKVCSHCGHLSEKMPLNVRSWTCRGCGTVHDRDVNAARNILAAGQAVTACGAGIRPQRGNLRPGQRAVKQETRRATAGVPVL</sequence>
<evidence type="ECO:0000313" key="4">
    <source>
        <dbReference type="EMBL" id="MBW6439785.1"/>
    </source>
</evidence>
<reference evidence="4 5" key="1">
    <citation type="journal article" date="2013" name="Antonie Van Leeuwenhoek">
        <title>Actinoplanes hulinensis sp. nov., a novel actinomycete isolated from soybean root (Glycine max (L.) Merr).</title>
        <authorList>
            <person name="Shen Y."/>
            <person name="Liu C."/>
            <person name="Wang X."/>
            <person name="Zhao J."/>
            <person name="Jia F."/>
            <person name="Zhang Y."/>
            <person name="Wang L."/>
            <person name="Yang D."/>
            <person name="Xiang W."/>
        </authorList>
    </citation>
    <scope>NUCLEOTIDE SEQUENCE [LARGE SCALE GENOMIC DNA]</scope>
    <source>
        <strain evidence="4 5">NEAU-M9</strain>
    </source>
</reference>
<evidence type="ECO:0000259" key="3">
    <source>
        <dbReference type="Pfam" id="PF07282"/>
    </source>
</evidence>
<comment type="caution">
    <text evidence="4">The sequence shown here is derived from an EMBL/GenBank/DDBJ whole genome shotgun (WGS) entry which is preliminary data.</text>
</comment>
<feature type="domain" description="Cas12f1-like TNB" evidence="3">
    <location>
        <begin position="1"/>
        <end position="62"/>
    </location>
</feature>
<evidence type="ECO:0000256" key="1">
    <source>
        <dbReference type="ARBA" id="ARBA00023125"/>
    </source>
</evidence>
<dbReference type="Pfam" id="PF07282">
    <property type="entry name" value="Cas12f1-like_TNB"/>
    <property type="match status" value="1"/>
</dbReference>
<dbReference type="InterPro" id="IPR010095">
    <property type="entry name" value="Cas12f1-like_TNB"/>
</dbReference>
<evidence type="ECO:0000313" key="5">
    <source>
        <dbReference type="Proteomes" id="UP001519863"/>
    </source>
</evidence>
<feature type="region of interest" description="Disordered" evidence="2">
    <location>
        <begin position="82"/>
        <end position="104"/>
    </location>
</feature>
<evidence type="ECO:0000256" key="2">
    <source>
        <dbReference type="SAM" id="MobiDB-lite"/>
    </source>
</evidence>
<dbReference type="EMBL" id="JAHXZI010000031">
    <property type="protein sequence ID" value="MBW6439785.1"/>
    <property type="molecule type" value="Genomic_DNA"/>
</dbReference>
<gene>
    <name evidence="4" type="ORF">KZ829_39270</name>
</gene>
<dbReference type="Proteomes" id="UP001519863">
    <property type="component" value="Unassembled WGS sequence"/>
</dbReference>
<organism evidence="4 5">
    <name type="scientific">Actinoplanes hulinensis</name>
    <dbReference type="NCBI Taxonomy" id="1144547"/>
    <lineage>
        <taxon>Bacteria</taxon>
        <taxon>Bacillati</taxon>
        <taxon>Actinomycetota</taxon>
        <taxon>Actinomycetes</taxon>
        <taxon>Micromonosporales</taxon>
        <taxon>Micromonosporaceae</taxon>
        <taxon>Actinoplanes</taxon>
    </lineage>
</organism>
<protein>
    <submittedName>
        <fullName evidence="4">Transposase</fullName>
    </submittedName>
</protein>
<keyword evidence="1" id="KW-0238">DNA-binding</keyword>
<accession>A0ABS7BG17</accession>
<proteinExistence type="predicted"/>
<name>A0ABS7BG17_9ACTN</name>